<accession>A0A4Z1E4F8</accession>
<evidence type="ECO:0000259" key="2">
    <source>
        <dbReference type="Pfam" id="PF13391"/>
    </source>
</evidence>
<gene>
    <name evidence="3" type="ORF">BTUL_0409g00010</name>
</gene>
<dbReference type="Proteomes" id="UP000297777">
    <property type="component" value="Unassembled WGS sequence"/>
</dbReference>
<feature type="compositionally biased region" description="Basic and acidic residues" evidence="1">
    <location>
        <begin position="92"/>
        <end position="107"/>
    </location>
</feature>
<evidence type="ECO:0000256" key="1">
    <source>
        <dbReference type="SAM" id="MobiDB-lite"/>
    </source>
</evidence>
<reference evidence="3 4" key="1">
    <citation type="submission" date="2017-12" db="EMBL/GenBank/DDBJ databases">
        <title>Comparative genomics of Botrytis spp.</title>
        <authorList>
            <person name="Valero-Jimenez C.A."/>
            <person name="Tapia P."/>
            <person name="Veloso J."/>
            <person name="Silva-Moreno E."/>
            <person name="Staats M."/>
            <person name="Valdes J.H."/>
            <person name="Van Kan J.A.L."/>
        </authorList>
    </citation>
    <scope>NUCLEOTIDE SEQUENCE [LARGE SCALE GENOMIC DNA]</scope>
    <source>
        <strain evidence="3 4">Bt9001</strain>
    </source>
</reference>
<feature type="region of interest" description="Disordered" evidence="1">
    <location>
        <begin position="754"/>
        <end position="816"/>
    </location>
</feature>
<feature type="compositionally biased region" description="Basic and acidic residues" evidence="1">
    <location>
        <begin position="50"/>
        <end position="62"/>
    </location>
</feature>
<evidence type="ECO:0000313" key="3">
    <source>
        <dbReference type="EMBL" id="TGO06894.1"/>
    </source>
</evidence>
<dbReference type="Gene3D" id="3.40.395.10">
    <property type="entry name" value="Adenoviral Proteinase, Chain A"/>
    <property type="match status" value="1"/>
</dbReference>
<keyword evidence="4" id="KW-1185">Reference proteome</keyword>
<feature type="region of interest" description="Disordered" evidence="1">
    <location>
        <begin position="28"/>
        <end position="107"/>
    </location>
</feature>
<dbReference type="InterPro" id="IPR003615">
    <property type="entry name" value="HNH_nuc"/>
</dbReference>
<feature type="compositionally biased region" description="Basic residues" evidence="1">
    <location>
        <begin position="780"/>
        <end position="793"/>
    </location>
</feature>
<feature type="compositionally biased region" description="Polar residues" evidence="1">
    <location>
        <begin position="796"/>
        <end position="807"/>
    </location>
</feature>
<dbReference type="OrthoDB" id="2142759at2759"/>
<name>A0A4Z1E4F8_9HELO</name>
<feature type="compositionally biased region" description="Acidic residues" evidence="1">
    <location>
        <begin position="762"/>
        <end position="776"/>
    </location>
</feature>
<comment type="caution">
    <text evidence="3">The sequence shown here is derived from an EMBL/GenBank/DDBJ whole genome shotgun (WGS) entry which is preliminary data.</text>
</comment>
<dbReference type="AlphaFoldDB" id="A0A4Z1E4F8"/>
<sequence length="907" mass="102412">MRTDLNVFTLADVRQAYDDLCLNRKVMQEDENDNGSGTLDDAEGGGIGGSERDNQRSGDDFKQSNSPPDGIESVPGNDNDSNLAECSVGRTNDSREKDGIIDMEKEKIDGCDGDDSLLNDGFAIDVDDVERERAVEIGDVKTDGESEWESCADESNLDNGYVHGMHDGGDADISGDSSLNDSFLPSDCDDFSIFSDVSLPEISRRAPSQVEDRNWQQDDSINNFESGIYNIIDKGGDEGNDDDGMIHRRPSYASLAKKVYSQEQWTDETLRAILDTLDAPPNVRILHPLALTFSTQTFRIRRYFDYESIIVPIHHPGAKPHSSLVVVQPKRNLFRHYDSVVNLLRYLKVSKIVLEWMKRQTDQQESNLLDPTSNPSDKNVRSNYPSSATTPSSLTHGTIVLRPSSTIIPSPLQEPYEFLSDPLGKRKFVINFRHPAYNHDQNLLFALSGWDNAEGGIHHGVAHNACAIFADNRFDGWLSTSDKVGDGDKITVSWDEVLRADVKDYYFHVPYDHGHEDENENSPTSTQPYRWPIVTNFQDWKFPDTLPYVWKRCEDIQGTGSTTASQSNLSIAIQRRDTFCRITAFGTATEVAHIIPEHEKQWFIRNSMGRFNINQTLDPQNVLRDLSNAVLLRSDIHTAFDQRKLVFFPKISDESANLDANHRLVVHMLEPTPDIGQLYHNTCVKIPECGLEFLFARFAWSIFPYLTNFLSRKVENRLVVRVNAAGDRSVENAIDPIKMEKIITASRTSNSAKRSRIASQLDEVEDGEVDGDWEDEESRRSKRRRISPAHKRNRDSSPSSYTHTRSTVQDHSDSAVNIPFDDLPLCKPMIMDSSPLGSTILTPKDKELIDEEEAIRALREEALVKQRPLGWSKPTIPKYSRHRPAVEELELMGVEILEDEDLEEMNG</sequence>
<organism evidence="3 4">
    <name type="scientific">Botrytis tulipae</name>
    <dbReference type="NCBI Taxonomy" id="87230"/>
    <lineage>
        <taxon>Eukaryota</taxon>
        <taxon>Fungi</taxon>
        <taxon>Dikarya</taxon>
        <taxon>Ascomycota</taxon>
        <taxon>Pezizomycotina</taxon>
        <taxon>Leotiomycetes</taxon>
        <taxon>Helotiales</taxon>
        <taxon>Sclerotiniaceae</taxon>
        <taxon>Botrytis</taxon>
    </lineage>
</organism>
<dbReference type="Pfam" id="PF13391">
    <property type="entry name" value="HNH_2"/>
    <property type="match status" value="1"/>
</dbReference>
<dbReference type="EMBL" id="PQXH01000407">
    <property type="protein sequence ID" value="TGO06894.1"/>
    <property type="molecule type" value="Genomic_DNA"/>
</dbReference>
<feature type="domain" description="HNH nuclease" evidence="2">
    <location>
        <begin position="580"/>
        <end position="647"/>
    </location>
</feature>
<evidence type="ECO:0000313" key="4">
    <source>
        <dbReference type="Proteomes" id="UP000297777"/>
    </source>
</evidence>
<protein>
    <recommendedName>
        <fullName evidence="2">HNH nuclease domain-containing protein</fullName>
    </recommendedName>
</protein>
<proteinExistence type="predicted"/>
<feature type="region of interest" description="Disordered" evidence="1">
    <location>
        <begin position="364"/>
        <end position="396"/>
    </location>
</feature>